<name>Q1JWN3_DESA6</name>
<dbReference type="SMART" id="SM00052">
    <property type="entry name" value="EAL"/>
    <property type="match status" value="1"/>
</dbReference>
<gene>
    <name evidence="2" type="ORF">Dace_0609</name>
</gene>
<reference evidence="2" key="1">
    <citation type="submission" date="2006-05" db="EMBL/GenBank/DDBJ databases">
        <title>Annotation of the draft genome assembly of Desulfuromonas acetoxidans DSM 684.</title>
        <authorList>
            <consortium name="US DOE Joint Genome Institute (JGI-ORNL)"/>
            <person name="Larimer F."/>
            <person name="Land M."/>
            <person name="Hauser L."/>
        </authorList>
    </citation>
    <scope>NUCLEOTIDE SEQUENCE [LARGE SCALE GENOMIC DNA]</scope>
    <source>
        <strain evidence="2">DSM 684</strain>
    </source>
</reference>
<accession>Q1JWN3</accession>
<dbReference type="InterPro" id="IPR001633">
    <property type="entry name" value="EAL_dom"/>
</dbReference>
<dbReference type="PANTHER" id="PTHR33121:SF15">
    <property type="entry name" value="BLUE LIGHT- AND TEMPERATURE-REGULATED ANTIREPRESSOR BLUF"/>
    <property type="match status" value="1"/>
</dbReference>
<dbReference type="InterPro" id="IPR050706">
    <property type="entry name" value="Cyclic-di-GMP_PDE-like"/>
</dbReference>
<comment type="caution">
    <text evidence="2">The sequence shown here is derived from an EMBL/GenBank/DDBJ whole genome shotgun (WGS) entry which is preliminary data.</text>
</comment>
<evidence type="ECO:0000313" key="3">
    <source>
        <dbReference type="Proteomes" id="UP000005695"/>
    </source>
</evidence>
<sequence>MNCPRCHSIPRISQNNGNMIISCAVKELAEKMVEFLNRHQLAFQREDSRTLYVKIVNFKTIIDQLCHEHFTSAVQREGITVLFLDNGEKLTAEKIKYIKTLQQYYDLIKAQKLISLIDNHALTTYFQPIVDIPNNSIYGYETLCRGVDDDNSLISPSLLFEWARQADMLFYLDRECREMSLKTAAVKNIRAKVFINFIPTAIYDPHHCLQSTVKWANQLEFDPKNIIFEVTESERVEDIDHLKDILDYYKSQGFMIALDDIGSGYSSLNMVAKLQPDVIKVDRELIKDIHENSMNQSVFCAINQIAKDNGTLVLAEGVEKSEELRFCAEHGADLAQGYYFGRPNGEPLRKL</sequence>
<proteinExistence type="predicted"/>
<keyword evidence="3" id="KW-1185">Reference proteome</keyword>
<dbReference type="SUPFAM" id="SSF141868">
    <property type="entry name" value="EAL domain-like"/>
    <property type="match status" value="1"/>
</dbReference>
<dbReference type="Pfam" id="PF00563">
    <property type="entry name" value="EAL"/>
    <property type="match status" value="1"/>
</dbReference>
<dbReference type="InterPro" id="IPR035919">
    <property type="entry name" value="EAL_sf"/>
</dbReference>
<dbReference type="PROSITE" id="PS51257">
    <property type="entry name" value="PROKAR_LIPOPROTEIN"/>
    <property type="match status" value="1"/>
</dbReference>
<dbReference type="Proteomes" id="UP000005695">
    <property type="component" value="Unassembled WGS sequence"/>
</dbReference>
<evidence type="ECO:0000313" key="2">
    <source>
        <dbReference type="EMBL" id="EAT14646.1"/>
    </source>
</evidence>
<dbReference type="GO" id="GO:0071111">
    <property type="term" value="F:cyclic-guanylate-specific phosphodiesterase activity"/>
    <property type="evidence" value="ECO:0007669"/>
    <property type="project" value="InterPro"/>
</dbReference>
<organism evidence="2 3">
    <name type="scientific">Desulfuromonas acetoxidans (strain DSM 684 / 11070)</name>
    <dbReference type="NCBI Taxonomy" id="281689"/>
    <lineage>
        <taxon>Bacteria</taxon>
        <taxon>Pseudomonadati</taxon>
        <taxon>Thermodesulfobacteriota</taxon>
        <taxon>Desulfuromonadia</taxon>
        <taxon>Desulfuromonadales</taxon>
        <taxon>Desulfuromonadaceae</taxon>
        <taxon>Desulfuromonas</taxon>
    </lineage>
</organism>
<evidence type="ECO:0000259" key="1">
    <source>
        <dbReference type="PROSITE" id="PS50883"/>
    </source>
</evidence>
<dbReference type="EMBL" id="AAEW02000020">
    <property type="protein sequence ID" value="EAT14646.1"/>
    <property type="molecule type" value="Genomic_DNA"/>
</dbReference>
<dbReference type="PROSITE" id="PS50883">
    <property type="entry name" value="EAL"/>
    <property type="match status" value="1"/>
</dbReference>
<protein>
    <submittedName>
        <fullName evidence="2">Diguanylate phosphodiesterase</fullName>
    </submittedName>
</protein>
<dbReference type="CDD" id="cd01948">
    <property type="entry name" value="EAL"/>
    <property type="match status" value="1"/>
</dbReference>
<reference evidence="2" key="2">
    <citation type="submission" date="2006-05" db="EMBL/GenBank/DDBJ databases">
        <title>Sequencing of the draft genome and assembly of Desulfuromonas acetoxidans DSM 684.</title>
        <authorList>
            <consortium name="US DOE Joint Genome Institute (JGI-PGF)"/>
            <person name="Copeland A."/>
            <person name="Lucas S."/>
            <person name="Lapidus A."/>
            <person name="Barry K."/>
            <person name="Detter J.C."/>
            <person name="Glavina del Rio T."/>
            <person name="Hammon N."/>
            <person name="Israni S."/>
            <person name="Dalin E."/>
            <person name="Tice H."/>
            <person name="Bruce D."/>
            <person name="Pitluck S."/>
            <person name="Richardson P."/>
        </authorList>
    </citation>
    <scope>NUCLEOTIDE SEQUENCE [LARGE SCALE GENOMIC DNA]</scope>
    <source>
        <strain evidence="2">DSM 684</strain>
    </source>
</reference>
<dbReference type="AlphaFoldDB" id="Q1JWN3"/>
<feature type="domain" description="EAL" evidence="1">
    <location>
        <begin position="106"/>
        <end position="351"/>
    </location>
</feature>
<dbReference type="PANTHER" id="PTHR33121">
    <property type="entry name" value="CYCLIC DI-GMP PHOSPHODIESTERASE PDEF"/>
    <property type="match status" value="1"/>
</dbReference>
<dbReference type="Gene3D" id="3.20.20.450">
    <property type="entry name" value="EAL domain"/>
    <property type="match status" value="1"/>
</dbReference>